<evidence type="ECO:0000313" key="2">
    <source>
        <dbReference type="EMBL" id="OGC49664.1"/>
    </source>
</evidence>
<feature type="coiled-coil region" evidence="1">
    <location>
        <begin position="79"/>
        <end position="106"/>
    </location>
</feature>
<accession>A0A1F4UXJ5</accession>
<keyword evidence="1" id="KW-0175">Coiled coil</keyword>
<comment type="caution">
    <text evidence="2">The sequence shown here is derived from an EMBL/GenBank/DDBJ whole genome shotgun (WGS) entry which is preliminary data.</text>
</comment>
<evidence type="ECO:0000256" key="1">
    <source>
        <dbReference type="SAM" id="Coils"/>
    </source>
</evidence>
<organism evidence="2 3">
    <name type="scientific">candidate division WWE3 bacterium RBG_16_37_10</name>
    <dbReference type="NCBI Taxonomy" id="1802610"/>
    <lineage>
        <taxon>Bacteria</taxon>
        <taxon>Katanobacteria</taxon>
    </lineage>
</organism>
<protein>
    <submittedName>
        <fullName evidence="2">Uncharacterized protein</fullName>
    </submittedName>
</protein>
<sequence length="124" mass="14277">MEQYKVGEILVRDKSENNALTLLFIDTEPEQGNLGAYYTQIAHVEDFGDGMEVYLEFEAGSIPFKFIGGRATDEDIKNVVEETLKSDNAKEKLNQWKEKIEADKILLEVEKNRIKNIIKEHTQQ</sequence>
<dbReference type="Proteomes" id="UP000177371">
    <property type="component" value="Unassembled WGS sequence"/>
</dbReference>
<dbReference type="AlphaFoldDB" id="A0A1F4UXJ5"/>
<gene>
    <name evidence="2" type="ORF">A2W32_04995</name>
</gene>
<evidence type="ECO:0000313" key="3">
    <source>
        <dbReference type="Proteomes" id="UP000177371"/>
    </source>
</evidence>
<dbReference type="EMBL" id="MEUT01000046">
    <property type="protein sequence ID" value="OGC49664.1"/>
    <property type="molecule type" value="Genomic_DNA"/>
</dbReference>
<reference evidence="2 3" key="1">
    <citation type="journal article" date="2016" name="Nat. Commun.">
        <title>Thousands of microbial genomes shed light on interconnected biogeochemical processes in an aquifer system.</title>
        <authorList>
            <person name="Anantharaman K."/>
            <person name="Brown C.T."/>
            <person name="Hug L.A."/>
            <person name="Sharon I."/>
            <person name="Castelle C.J."/>
            <person name="Probst A.J."/>
            <person name="Thomas B.C."/>
            <person name="Singh A."/>
            <person name="Wilkins M.J."/>
            <person name="Karaoz U."/>
            <person name="Brodie E.L."/>
            <person name="Williams K.H."/>
            <person name="Hubbard S.S."/>
            <person name="Banfield J.F."/>
        </authorList>
    </citation>
    <scope>NUCLEOTIDE SEQUENCE [LARGE SCALE GENOMIC DNA]</scope>
</reference>
<proteinExistence type="predicted"/>
<dbReference type="STRING" id="1802610.A2W32_04995"/>
<name>A0A1F4UXJ5_UNCKA</name>